<protein>
    <submittedName>
        <fullName evidence="1">DNA excision repair protein ERCC-6</fullName>
    </submittedName>
</protein>
<reference evidence="1" key="1">
    <citation type="submission" date="2021-02" db="EMBL/GenBank/DDBJ databases">
        <authorList>
            <person name="Palmer J.M."/>
        </authorList>
    </citation>
    <scope>NUCLEOTIDE SEQUENCE</scope>
    <source>
        <strain evidence="1">SCRP734</strain>
    </source>
</reference>
<name>A0A8T1VBJ1_9STRA</name>
<proteinExistence type="predicted"/>
<dbReference type="EMBL" id="JAGDFM010000523">
    <property type="protein sequence ID" value="KAG7377458.1"/>
    <property type="molecule type" value="Genomic_DNA"/>
</dbReference>
<comment type="caution">
    <text evidence="1">The sequence shown here is derived from an EMBL/GenBank/DDBJ whole genome shotgun (WGS) entry which is preliminary data.</text>
</comment>
<sequence length="209" mass="23662">MPSPLLVVAFVLDQQSQGNTLKSLEFVICSFSVRRGTFRCMKGAFTILPSCWTGFGVRAVEAEVVELAAGKGRLKALKYWRRQERDQSPNGRGFQVKWGCRSVQEAATTGNYEVVRWLYEQELHSKEDVEVAKIICRDLSIGDKAFAEFLMPAKHNVFDYASYHVRHDWILEFGRDAACAVRAFATLAKLGELELMRSILTLHSPLVEE</sequence>
<accession>A0A8T1VBJ1</accession>
<evidence type="ECO:0000313" key="1">
    <source>
        <dbReference type="EMBL" id="KAG7377458.1"/>
    </source>
</evidence>
<keyword evidence="2" id="KW-1185">Reference proteome</keyword>
<dbReference type="Proteomes" id="UP000694044">
    <property type="component" value="Unassembled WGS sequence"/>
</dbReference>
<gene>
    <name evidence="1" type="primary">ERCC6_15</name>
    <name evidence="1" type="ORF">PHYPSEUDO_011624</name>
</gene>
<dbReference type="AlphaFoldDB" id="A0A8T1VBJ1"/>
<evidence type="ECO:0000313" key="2">
    <source>
        <dbReference type="Proteomes" id="UP000694044"/>
    </source>
</evidence>
<organism evidence="1 2">
    <name type="scientific">Phytophthora pseudosyringae</name>
    <dbReference type="NCBI Taxonomy" id="221518"/>
    <lineage>
        <taxon>Eukaryota</taxon>
        <taxon>Sar</taxon>
        <taxon>Stramenopiles</taxon>
        <taxon>Oomycota</taxon>
        <taxon>Peronosporomycetes</taxon>
        <taxon>Peronosporales</taxon>
        <taxon>Peronosporaceae</taxon>
        <taxon>Phytophthora</taxon>
    </lineage>
</organism>